<reference evidence="1" key="1">
    <citation type="submission" date="2015-12" db="EMBL/GenBank/DDBJ databases">
        <title>De novo transcriptome assembly of four potential Pierce s Disease insect vectors from Arizona vineyards.</title>
        <authorList>
            <person name="Tassone E.E."/>
        </authorList>
    </citation>
    <scope>NUCLEOTIDE SEQUENCE</scope>
</reference>
<protein>
    <submittedName>
        <fullName evidence="1">Uncharacterized protein</fullName>
    </submittedName>
</protein>
<evidence type="ECO:0000313" key="1">
    <source>
        <dbReference type="EMBL" id="JAS24179.1"/>
    </source>
</evidence>
<gene>
    <name evidence="1" type="ORF">g.32129</name>
</gene>
<sequence>MSGVLTKCMAISSKYPIIRGMVSYGISWPLGSLIQQSLSDDKELDFVKAAKFGLYGSCFVAPTFYTWLTVAGAMFPLVTLRSALAKVKIIFFLKDFIQPKNML</sequence>
<proteinExistence type="predicted"/>
<dbReference type="EMBL" id="GEDC01013119">
    <property type="protein sequence ID" value="JAS24179.1"/>
    <property type="molecule type" value="Transcribed_RNA"/>
</dbReference>
<accession>A0A1B6DES8</accession>
<name>A0A1B6DES8_9HEMI</name>
<dbReference type="AlphaFoldDB" id="A0A1B6DES8"/>
<organism evidence="1">
    <name type="scientific">Clastoptera arizonana</name>
    <name type="common">Arizona spittle bug</name>
    <dbReference type="NCBI Taxonomy" id="38151"/>
    <lineage>
        <taxon>Eukaryota</taxon>
        <taxon>Metazoa</taxon>
        <taxon>Ecdysozoa</taxon>
        <taxon>Arthropoda</taxon>
        <taxon>Hexapoda</taxon>
        <taxon>Insecta</taxon>
        <taxon>Pterygota</taxon>
        <taxon>Neoptera</taxon>
        <taxon>Paraneoptera</taxon>
        <taxon>Hemiptera</taxon>
        <taxon>Auchenorrhyncha</taxon>
        <taxon>Cercopoidea</taxon>
        <taxon>Clastopteridae</taxon>
        <taxon>Clastoptera</taxon>
    </lineage>
</organism>